<sequence>MCSKHIFISFLKNFLMNGKQRGQQPQGNLLLQNCACSSKLHWQNMLFFYNDYVSKHKQLFFFYKNFCTFFKIKFNNLSIKKEKCFKNWIKCKIFSLLKLKKLILLNKKFITEQVNFKILKCKY</sequence>
<accession>A0A1W0E4X3</accession>
<organism evidence="1 2">
    <name type="scientific">Ecytonucleospora hepatopenaei</name>
    <dbReference type="NCBI Taxonomy" id="646526"/>
    <lineage>
        <taxon>Eukaryota</taxon>
        <taxon>Fungi</taxon>
        <taxon>Fungi incertae sedis</taxon>
        <taxon>Microsporidia</taxon>
        <taxon>Enterocytozoonidae</taxon>
        <taxon>Ecytonucleospora</taxon>
    </lineage>
</organism>
<name>A0A1W0E4X3_9MICR</name>
<evidence type="ECO:0000313" key="1">
    <source>
        <dbReference type="EMBL" id="OQS54284.1"/>
    </source>
</evidence>
<dbReference type="VEuPathDB" id="MicrosporidiaDB:EHP00_1116"/>
<dbReference type="EMBL" id="MNPJ01000021">
    <property type="protein sequence ID" value="OQS54284.1"/>
    <property type="molecule type" value="Genomic_DNA"/>
</dbReference>
<dbReference type="AlphaFoldDB" id="A0A1W0E4X3"/>
<keyword evidence="2" id="KW-1185">Reference proteome</keyword>
<dbReference type="Proteomes" id="UP000192758">
    <property type="component" value="Unassembled WGS sequence"/>
</dbReference>
<protein>
    <submittedName>
        <fullName evidence="1">Uncharacterized protein</fullName>
    </submittedName>
</protein>
<comment type="caution">
    <text evidence="1">The sequence shown here is derived from an EMBL/GenBank/DDBJ whole genome shotgun (WGS) entry which is preliminary data.</text>
</comment>
<reference evidence="1 2" key="1">
    <citation type="journal article" date="2017" name="Environ. Microbiol.">
        <title>Decay of the glycolytic pathway and adaptation to intranuclear parasitism within Enterocytozoonidae microsporidia.</title>
        <authorList>
            <person name="Wiredu Boakye D."/>
            <person name="Jaroenlak P."/>
            <person name="Prachumwat A."/>
            <person name="Williams T.A."/>
            <person name="Bateman K.S."/>
            <person name="Itsathitphaisarn O."/>
            <person name="Sritunyalucksana K."/>
            <person name="Paszkiewicz K.H."/>
            <person name="Moore K.A."/>
            <person name="Stentiford G.D."/>
            <person name="Williams B.A."/>
        </authorList>
    </citation>
    <scope>NUCLEOTIDE SEQUENCE [LARGE SCALE GENOMIC DNA]</scope>
    <source>
        <strain evidence="1 2">TH1</strain>
    </source>
</reference>
<gene>
    <name evidence="1" type="ORF">EHP00_1116</name>
</gene>
<evidence type="ECO:0000313" key="2">
    <source>
        <dbReference type="Proteomes" id="UP000192758"/>
    </source>
</evidence>
<proteinExistence type="predicted"/>